<feature type="region of interest" description="Disordered" evidence="1">
    <location>
        <begin position="22"/>
        <end position="64"/>
    </location>
</feature>
<keyword evidence="2" id="KW-0812">Transmembrane</keyword>
<feature type="region of interest" description="Disordered" evidence="1">
    <location>
        <begin position="264"/>
        <end position="283"/>
    </location>
</feature>
<feature type="region of interest" description="Disordered" evidence="1">
    <location>
        <begin position="114"/>
        <end position="144"/>
    </location>
</feature>
<dbReference type="STRING" id="27342.A0A0H2RP03"/>
<feature type="compositionally biased region" description="Low complexity" evidence="1">
    <location>
        <begin position="27"/>
        <end position="39"/>
    </location>
</feature>
<dbReference type="OrthoDB" id="445556at2759"/>
<dbReference type="EMBL" id="KQ086199">
    <property type="protein sequence ID" value="KLO06531.1"/>
    <property type="molecule type" value="Genomic_DNA"/>
</dbReference>
<evidence type="ECO:0000256" key="1">
    <source>
        <dbReference type="SAM" id="MobiDB-lite"/>
    </source>
</evidence>
<dbReference type="AlphaFoldDB" id="A0A0H2RP03"/>
<dbReference type="InterPro" id="IPR001623">
    <property type="entry name" value="DnaJ_domain"/>
</dbReference>
<evidence type="ECO:0000256" key="2">
    <source>
        <dbReference type="SAM" id="Phobius"/>
    </source>
</evidence>
<dbReference type="Proteomes" id="UP000053477">
    <property type="component" value="Unassembled WGS sequence"/>
</dbReference>
<dbReference type="Gene3D" id="1.10.287.110">
    <property type="entry name" value="DnaJ domain"/>
    <property type="match status" value="1"/>
</dbReference>
<dbReference type="SMART" id="SM00271">
    <property type="entry name" value="DnaJ"/>
    <property type="match status" value="1"/>
</dbReference>
<feature type="transmembrane region" description="Helical" evidence="2">
    <location>
        <begin position="196"/>
        <end position="218"/>
    </location>
</feature>
<keyword evidence="2" id="KW-0472">Membrane</keyword>
<keyword evidence="5" id="KW-1185">Reference proteome</keyword>
<dbReference type="InterPro" id="IPR036869">
    <property type="entry name" value="J_dom_sf"/>
</dbReference>
<dbReference type="Pfam" id="PF00226">
    <property type="entry name" value="DnaJ"/>
    <property type="match status" value="1"/>
</dbReference>
<proteinExistence type="predicted"/>
<evidence type="ECO:0000313" key="5">
    <source>
        <dbReference type="Proteomes" id="UP000053477"/>
    </source>
</evidence>
<evidence type="ECO:0000313" key="4">
    <source>
        <dbReference type="EMBL" id="KLO06531.1"/>
    </source>
</evidence>
<dbReference type="CDD" id="cd06257">
    <property type="entry name" value="DnaJ"/>
    <property type="match status" value="1"/>
</dbReference>
<feature type="compositionally biased region" description="Low complexity" evidence="1">
    <location>
        <begin position="122"/>
        <end position="134"/>
    </location>
</feature>
<accession>A0A0H2RP03</accession>
<dbReference type="InParanoid" id="A0A0H2RP03"/>
<feature type="compositionally biased region" description="Basic and acidic residues" evidence="1">
    <location>
        <begin position="271"/>
        <end position="283"/>
    </location>
</feature>
<sequence length="283" mass="31967">MFRRNAAVQWSSTGSMQALNLRRRSRYASSSSSSTSSSSLPPRFPFPKHSRPTPHEIFHLPQGASQRDIKARYYDLVRTYHPDSPHCRSLPRNVCHARFQAITAAHDALTGKTRLGRHWSNRSHSSSSGSPPTSDYARQRHRDDDPADQAFDEFMARHRTHWNRASGAHHGFGNAEWASYADSAEAGADDRWKDRVIMAVMIGTLAVAVSPFISLIPYSSYTSSITDSKHLSAAQNLAQARREAREYGLERRREIRKRVRVNQLESEFDSSEGRDASEIETGK</sequence>
<evidence type="ECO:0000259" key="3">
    <source>
        <dbReference type="PROSITE" id="PS50076"/>
    </source>
</evidence>
<keyword evidence="2" id="KW-1133">Transmembrane helix</keyword>
<gene>
    <name evidence="4" type="ORF">SCHPADRAFT_687688</name>
</gene>
<name>A0A0H2RP03_9AGAM</name>
<dbReference type="SUPFAM" id="SSF46565">
    <property type="entry name" value="Chaperone J-domain"/>
    <property type="match status" value="1"/>
</dbReference>
<feature type="domain" description="J" evidence="3">
    <location>
        <begin position="53"/>
        <end position="129"/>
    </location>
</feature>
<organism evidence="4 5">
    <name type="scientific">Schizopora paradoxa</name>
    <dbReference type="NCBI Taxonomy" id="27342"/>
    <lineage>
        <taxon>Eukaryota</taxon>
        <taxon>Fungi</taxon>
        <taxon>Dikarya</taxon>
        <taxon>Basidiomycota</taxon>
        <taxon>Agaricomycotina</taxon>
        <taxon>Agaricomycetes</taxon>
        <taxon>Hymenochaetales</taxon>
        <taxon>Schizoporaceae</taxon>
        <taxon>Schizopora</taxon>
    </lineage>
</organism>
<protein>
    <recommendedName>
        <fullName evidence="3">J domain-containing protein</fullName>
    </recommendedName>
</protein>
<reference evidence="4 5" key="1">
    <citation type="submission" date="2015-04" db="EMBL/GenBank/DDBJ databases">
        <title>Complete genome sequence of Schizopora paradoxa KUC8140, a cosmopolitan wood degrader in East Asia.</title>
        <authorList>
            <consortium name="DOE Joint Genome Institute"/>
            <person name="Min B."/>
            <person name="Park H."/>
            <person name="Jang Y."/>
            <person name="Kim J.-J."/>
            <person name="Kim K.H."/>
            <person name="Pangilinan J."/>
            <person name="Lipzen A."/>
            <person name="Riley R."/>
            <person name="Grigoriev I.V."/>
            <person name="Spatafora J.W."/>
            <person name="Choi I.-G."/>
        </authorList>
    </citation>
    <scope>NUCLEOTIDE SEQUENCE [LARGE SCALE GENOMIC DNA]</scope>
    <source>
        <strain evidence="4 5">KUC8140</strain>
    </source>
</reference>
<dbReference type="PROSITE" id="PS50076">
    <property type="entry name" value="DNAJ_2"/>
    <property type="match status" value="1"/>
</dbReference>